<reference evidence="1 2" key="1">
    <citation type="submission" date="2019-06" db="EMBL/GenBank/DDBJ databases">
        <title>Whole genome shotgun sequence of Cellulomonas gelida NBRC 3748.</title>
        <authorList>
            <person name="Hosoyama A."/>
            <person name="Uohara A."/>
            <person name="Ohji S."/>
            <person name="Ichikawa N."/>
        </authorList>
    </citation>
    <scope>NUCLEOTIDE SEQUENCE [LARGE SCALE GENOMIC DNA]</scope>
    <source>
        <strain evidence="1 2">NBRC 3748</strain>
    </source>
</reference>
<proteinExistence type="predicted"/>
<sequence>MLRPGVRVAVARATVASMALGSGGLGSMWAWDNPVSPDDDARGRGYGPAAPEPLVDFVVGHELARVHLAAPWAADEGPVGAWFAAAARALCDAHVAVDALGGDPGWLDEPALAATWASAALRSAGAALDGAQLDVEPWTLPGWAVDPAAGARRWLAVLDAVREALPANLTLGADTPWWLTAVAAPDERGSLLDAVLRRVDAVVVVAFSDHAEGTDGIVALARPAVEAARGAGARWTVGVETDTPEVAGGAQYTFADEGAAVLEREAAVVAQAFGAAGCVCVEHHRAWRRLLELD</sequence>
<name>A0A4Y3KMC1_9CELL</name>
<dbReference type="Proteomes" id="UP000320461">
    <property type="component" value="Unassembled WGS sequence"/>
</dbReference>
<comment type="caution">
    <text evidence="1">The sequence shown here is derived from an EMBL/GenBank/DDBJ whole genome shotgun (WGS) entry which is preliminary data.</text>
</comment>
<gene>
    <name evidence="1" type="ORF">CGE01nite_13190</name>
</gene>
<dbReference type="AlphaFoldDB" id="A0A4Y3KMC1"/>
<keyword evidence="2" id="KW-1185">Reference proteome</keyword>
<accession>A0A4Y3KMC1</accession>
<evidence type="ECO:0008006" key="3">
    <source>
        <dbReference type="Google" id="ProtNLM"/>
    </source>
</evidence>
<evidence type="ECO:0000313" key="2">
    <source>
        <dbReference type="Proteomes" id="UP000320461"/>
    </source>
</evidence>
<protein>
    <recommendedName>
        <fullName evidence="3">Glycoside hydrolase family 5 domain-containing protein</fullName>
    </recommendedName>
</protein>
<dbReference type="EMBL" id="BJLQ01000010">
    <property type="protein sequence ID" value="GEA84068.1"/>
    <property type="molecule type" value="Genomic_DNA"/>
</dbReference>
<organism evidence="1 2">
    <name type="scientific">Cellulomonas gelida</name>
    <dbReference type="NCBI Taxonomy" id="1712"/>
    <lineage>
        <taxon>Bacteria</taxon>
        <taxon>Bacillati</taxon>
        <taxon>Actinomycetota</taxon>
        <taxon>Actinomycetes</taxon>
        <taxon>Micrococcales</taxon>
        <taxon>Cellulomonadaceae</taxon>
        <taxon>Cellulomonas</taxon>
    </lineage>
</organism>
<evidence type="ECO:0000313" key="1">
    <source>
        <dbReference type="EMBL" id="GEA84068.1"/>
    </source>
</evidence>